<evidence type="ECO:0000256" key="1">
    <source>
        <dbReference type="SAM" id="SignalP"/>
    </source>
</evidence>
<feature type="chain" id="PRO_5046282744" description="DUF4251 domain-containing protein" evidence="1">
    <location>
        <begin position="35"/>
        <end position="214"/>
    </location>
</feature>
<dbReference type="Proteomes" id="UP001597374">
    <property type="component" value="Unassembled WGS sequence"/>
</dbReference>
<keyword evidence="3" id="KW-1185">Reference proteome</keyword>
<sequence>MFFPLNYSLCCRCSHSARLFVLVLLFSVSSLSGACSTETDNTEREDVPRERAVPKLQPDTMAARRPSAAVSILDNPFVADQKQSRKLDAYFARINADFTLDAEGIENIHSAEVTDTIYTIRFGESAIEFYAPTQTGDLLLQMADIRNSGVTLRNNMRVGMSQAEVMAKLKNFDVRILQTPSEIVATSREGAPSSLRFYLKSGKVNRILYEGYVD</sequence>
<dbReference type="EMBL" id="JBHUIM010000003">
    <property type="protein sequence ID" value="MFD2248205.1"/>
    <property type="molecule type" value="Genomic_DNA"/>
</dbReference>
<dbReference type="RefSeq" id="WP_250431863.1">
    <property type="nucleotide sequence ID" value="NZ_JALPRR010000004.1"/>
</dbReference>
<keyword evidence="1" id="KW-0732">Signal</keyword>
<gene>
    <name evidence="2" type="ORF">ACFSKP_18195</name>
</gene>
<comment type="caution">
    <text evidence="2">The sequence shown here is derived from an EMBL/GenBank/DDBJ whole genome shotgun (WGS) entry which is preliminary data.</text>
</comment>
<evidence type="ECO:0000313" key="2">
    <source>
        <dbReference type="EMBL" id="MFD2248205.1"/>
    </source>
</evidence>
<reference evidence="3" key="1">
    <citation type="journal article" date="2019" name="Int. J. Syst. Evol. Microbiol.">
        <title>The Global Catalogue of Microorganisms (GCM) 10K type strain sequencing project: providing services to taxonomists for standard genome sequencing and annotation.</title>
        <authorList>
            <consortium name="The Broad Institute Genomics Platform"/>
            <consortium name="The Broad Institute Genome Sequencing Center for Infectious Disease"/>
            <person name="Wu L."/>
            <person name="Ma J."/>
        </authorList>
    </citation>
    <scope>NUCLEOTIDE SEQUENCE [LARGE SCALE GENOMIC DNA]</scope>
    <source>
        <strain evidence="3">CGMCC 4.1782</strain>
    </source>
</reference>
<proteinExistence type="predicted"/>
<feature type="signal peptide" evidence="1">
    <location>
        <begin position="1"/>
        <end position="34"/>
    </location>
</feature>
<name>A0ABW5D1J8_9BACT</name>
<evidence type="ECO:0000313" key="3">
    <source>
        <dbReference type="Proteomes" id="UP001597374"/>
    </source>
</evidence>
<organism evidence="2 3">
    <name type="scientific">Pontibacter ruber</name>
    <dbReference type="NCBI Taxonomy" id="1343895"/>
    <lineage>
        <taxon>Bacteria</taxon>
        <taxon>Pseudomonadati</taxon>
        <taxon>Bacteroidota</taxon>
        <taxon>Cytophagia</taxon>
        <taxon>Cytophagales</taxon>
        <taxon>Hymenobacteraceae</taxon>
        <taxon>Pontibacter</taxon>
    </lineage>
</organism>
<protein>
    <recommendedName>
        <fullName evidence="4">DUF4251 domain-containing protein</fullName>
    </recommendedName>
</protein>
<evidence type="ECO:0008006" key="4">
    <source>
        <dbReference type="Google" id="ProtNLM"/>
    </source>
</evidence>
<accession>A0ABW5D1J8</accession>